<evidence type="ECO:0000313" key="2">
    <source>
        <dbReference type="EMBL" id="KFF13308.1"/>
    </source>
</evidence>
<dbReference type="SMART" id="SM00327">
    <property type="entry name" value="VWA"/>
    <property type="match status" value="1"/>
</dbReference>
<organism evidence="2 3">
    <name type="scientific">Chryseobacterium soli</name>
    <dbReference type="NCBI Taxonomy" id="445961"/>
    <lineage>
        <taxon>Bacteria</taxon>
        <taxon>Pseudomonadati</taxon>
        <taxon>Bacteroidota</taxon>
        <taxon>Flavobacteriia</taxon>
        <taxon>Flavobacteriales</taxon>
        <taxon>Weeksellaceae</taxon>
        <taxon>Chryseobacterium group</taxon>
        <taxon>Chryseobacterium</taxon>
    </lineage>
</organism>
<dbReference type="EMBL" id="JPRH01000002">
    <property type="protein sequence ID" value="KFF13308.1"/>
    <property type="molecule type" value="Genomic_DNA"/>
</dbReference>
<dbReference type="PROSITE" id="PS50234">
    <property type="entry name" value="VWFA"/>
    <property type="match status" value="1"/>
</dbReference>
<sequence>MRRLPVYLLLDTSGSMTGEPIEAVKNGVQMMLHSLRQMPQALETAYISIITFDTDAKQIIPLTDLASFQMVDIKASGVTSFGGALALLADKVQTEVSKTTLEQKGDWKPMTFIMTDGVPTDDWQAGLNKLKAVYNGFLVGCAVGGSADSSILKQITNEVVSLQNADSESIAQFFKWVTASISTTSTKLEESGKEVFGLDQLPPPPSELTFVS</sequence>
<dbReference type="SUPFAM" id="SSF53300">
    <property type="entry name" value="vWA-like"/>
    <property type="match status" value="1"/>
</dbReference>
<accession>A0A086A9E4</accession>
<evidence type="ECO:0000259" key="1">
    <source>
        <dbReference type="PROSITE" id="PS50234"/>
    </source>
</evidence>
<dbReference type="Gene3D" id="3.40.50.410">
    <property type="entry name" value="von Willebrand factor, type A domain"/>
    <property type="match status" value="1"/>
</dbReference>
<dbReference type="STRING" id="445961.IW15_05795"/>
<keyword evidence="3" id="KW-1185">Reference proteome</keyword>
<comment type="caution">
    <text evidence="2">The sequence shown here is derived from an EMBL/GenBank/DDBJ whole genome shotgun (WGS) entry which is preliminary data.</text>
</comment>
<dbReference type="InterPro" id="IPR036465">
    <property type="entry name" value="vWFA_dom_sf"/>
</dbReference>
<proteinExistence type="predicted"/>
<name>A0A086A9E4_9FLAO</name>
<gene>
    <name evidence="2" type="ORF">IW15_05795</name>
</gene>
<dbReference type="eggNOG" id="COG4245">
    <property type="taxonomic scope" value="Bacteria"/>
</dbReference>
<feature type="domain" description="VWFA" evidence="1">
    <location>
        <begin position="5"/>
        <end position="177"/>
    </location>
</feature>
<dbReference type="InterPro" id="IPR011392">
    <property type="entry name" value="Tellurite-R_TerY"/>
</dbReference>
<dbReference type="Pfam" id="PF00092">
    <property type="entry name" value="VWA"/>
    <property type="match status" value="1"/>
</dbReference>
<dbReference type="Proteomes" id="UP000028705">
    <property type="component" value="Unassembled WGS sequence"/>
</dbReference>
<dbReference type="OrthoDB" id="9806395at2"/>
<reference evidence="2 3" key="1">
    <citation type="submission" date="2014-07" db="EMBL/GenBank/DDBJ databases">
        <title>Genome of Chryseobacterium soli DSM 19298.</title>
        <authorList>
            <person name="Stropko S.J."/>
            <person name="Pipes S.E."/>
            <person name="Newman J."/>
        </authorList>
    </citation>
    <scope>NUCLEOTIDE SEQUENCE [LARGE SCALE GENOMIC DNA]</scope>
    <source>
        <strain evidence="2 3">DSM 19298</strain>
    </source>
</reference>
<protein>
    <submittedName>
        <fullName evidence="2">Tellerium resistance protein TerY</fullName>
    </submittedName>
</protein>
<dbReference type="AlphaFoldDB" id="A0A086A9E4"/>
<dbReference type="RefSeq" id="WP_034709956.1">
    <property type="nucleotide sequence ID" value="NZ_JAODPJ010000003.1"/>
</dbReference>
<dbReference type="InterPro" id="IPR002035">
    <property type="entry name" value="VWF_A"/>
</dbReference>
<dbReference type="PIRSF" id="PIRSF020634">
    <property type="entry name" value="TerY_vWA"/>
    <property type="match status" value="1"/>
</dbReference>
<evidence type="ECO:0000313" key="3">
    <source>
        <dbReference type="Proteomes" id="UP000028705"/>
    </source>
</evidence>